<dbReference type="Proteomes" id="UP000598820">
    <property type="component" value="Unassembled WGS sequence"/>
</dbReference>
<sequence>MTSLKILIVEDEIITAMDLRLILEKAGHTVTAIARTFEAAQKSVKANPPDLALIDIKLEESSTGNGIDTAKELVAYHPIPIIYLTANSEPATFEQAKATQPAAYLLKPFKASEILFNVELAYHDFQKKQLVQNGAATTDYLMLPVGKGLEKIDLDDVMYLEADGAYAKVVMVDKVVYTVSTHLGQLEPYFRGGYFCRLSRSHVVNLDFIRRLKDNEVLLTDNQTVLPIASTYRKDLLKRLTVVRTKPRSDNR</sequence>
<reference evidence="5" key="1">
    <citation type="submission" date="2020-09" db="EMBL/GenBank/DDBJ databases">
        <authorList>
            <person name="Kim M.K."/>
        </authorList>
    </citation>
    <scope>NUCLEOTIDE SEQUENCE</scope>
    <source>
        <strain evidence="5">BT702</strain>
    </source>
</reference>
<dbReference type="CDD" id="cd17534">
    <property type="entry name" value="REC_DC-like"/>
    <property type="match status" value="1"/>
</dbReference>
<dbReference type="InterPro" id="IPR007492">
    <property type="entry name" value="LytTR_DNA-bd_dom"/>
</dbReference>
<dbReference type="GO" id="GO:0000160">
    <property type="term" value="P:phosphorelay signal transduction system"/>
    <property type="evidence" value="ECO:0007669"/>
    <property type="project" value="InterPro"/>
</dbReference>
<dbReference type="InterPro" id="IPR011006">
    <property type="entry name" value="CheY-like_superfamily"/>
</dbReference>
<evidence type="ECO:0000259" key="4">
    <source>
        <dbReference type="PROSITE" id="PS50930"/>
    </source>
</evidence>
<dbReference type="PROSITE" id="PS50930">
    <property type="entry name" value="HTH_LYTTR"/>
    <property type="match status" value="1"/>
</dbReference>
<dbReference type="RefSeq" id="WP_190886504.1">
    <property type="nucleotide sequence ID" value="NZ_JACWZY010000005.1"/>
</dbReference>
<dbReference type="AlphaFoldDB" id="A0A927AQJ5"/>
<feature type="domain" description="HTH LytTR-type" evidence="4">
    <location>
        <begin position="141"/>
        <end position="242"/>
    </location>
</feature>
<accession>A0A927AQJ5</accession>
<protein>
    <submittedName>
        <fullName evidence="5">Response regulator</fullName>
    </submittedName>
</protein>
<keyword evidence="1 2" id="KW-0597">Phosphoprotein</keyword>
<feature type="domain" description="Response regulatory" evidence="3">
    <location>
        <begin position="5"/>
        <end position="122"/>
    </location>
</feature>
<gene>
    <name evidence="5" type="ORF">IC229_08375</name>
</gene>
<feature type="modified residue" description="4-aspartylphosphate" evidence="2">
    <location>
        <position position="55"/>
    </location>
</feature>
<dbReference type="SMART" id="SM00448">
    <property type="entry name" value="REC"/>
    <property type="match status" value="1"/>
</dbReference>
<dbReference type="EMBL" id="JACWZY010000005">
    <property type="protein sequence ID" value="MBD2700648.1"/>
    <property type="molecule type" value="Genomic_DNA"/>
</dbReference>
<evidence type="ECO:0000313" key="5">
    <source>
        <dbReference type="EMBL" id="MBD2700648.1"/>
    </source>
</evidence>
<evidence type="ECO:0000256" key="2">
    <source>
        <dbReference type="PROSITE-ProRule" id="PRU00169"/>
    </source>
</evidence>
<dbReference type="PANTHER" id="PTHR44591">
    <property type="entry name" value="STRESS RESPONSE REGULATOR PROTEIN 1"/>
    <property type="match status" value="1"/>
</dbReference>
<dbReference type="InterPro" id="IPR050595">
    <property type="entry name" value="Bact_response_regulator"/>
</dbReference>
<dbReference type="InterPro" id="IPR001789">
    <property type="entry name" value="Sig_transdc_resp-reg_receiver"/>
</dbReference>
<proteinExistence type="predicted"/>
<keyword evidence="6" id="KW-1185">Reference proteome</keyword>
<dbReference type="SUPFAM" id="SSF52172">
    <property type="entry name" value="CheY-like"/>
    <property type="match status" value="1"/>
</dbReference>
<dbReference type="PROSITE" id="PS50110">
    <property type="entry name" value="RESPONSE_REGULATORY"/>
    <property type="match status" value="1"/>
</dbReference>
<dbReference type="Gene3D" id="3.40.50.2300">
    <property type="match status" value="1"/>
</dbReference>
<dbReference type="Pfam" id="PF04397">
    <property type="entry name" value="LytTR"/>
    <property type="match status" value="1"/>
</dbReference>
<dbReference type="GO" id="GO:0003677">
    <property type="term" value="F:DNA binding"/>
    <property type="evidence" value="ECO:0007669"/>
    <property type="project" value="InterPro"/>
</dbReference>
<dbReference type="Pfam" id="PF00072">
    <property type="entry name" value="Response_reg"/>
    <property type="match status" value="1"/>
</dbReference>
<evidence type="ECO:0000256" key="1">
    <source>
        <dbReference type="ARBA" id="ARBA00022553"/>
    </source>
</evidence>
<dbReference type="SMART" id="SM00850">
    <property type="entry name" value="LytTR"/>
    <property type="match status" value="1"/>
</dbReference>
<dbReference type="PANTHER" id="PTHR44591:SF3">
    <property type="entry name" value="RESPONSE REGULATORY DOMAIN-CONTAINING PROTEIN"/>
    <property type="match status" value="1"/>
</dbReference>
<name>A0A927AQJ5_9BACT</name>
<comment type="caution">
    <text evidence="5">The sequence shown here is derived from an EMBL/GenBank/DDBJ whole genome shotgun (WGS) entry which is preliminary data.</text>
</comment>
<evidence type="ECO:0000313" key="6">
    <source>
        <dbReference type="Proteomes" id="UP000598820"/>
    </source>
</evidence>
<dbReference type="Gene3D" id="2.40.50.1020">
    <property type="entry name" value="LytTr DNA-binding domain"/>
    <property type="match status" value="1"/>
</dbReference>
<evidence type="ECO:0000259" key="3">
    <source>
        <dbReference type="PROSITE" id="PS50110"/>
    </source>
</evidence>
<organism evidence="5 6">
    <name type="scientific">Spirosoma profusum</name>
    <dbReference type="NCBI Taxonomy" id="2771354"/>
    <lineage>
        <taxon>Bacteria</taxon>
        <taxon>Pseudomonadati</taxon>
        <taxon>Bacteroidota</taxon>
        <taxon>Cytophagia</taxon>
        <taxon>Cytophagales</taxon>
        <taxon>Cytophagaceae</taxon>
        <taxon>Spirosoma</taxon>
    </lineage>
</organism>